<dbReference type="Gene3D" id="2.60.40.180">
    <property type="entry name" value="Transthyretin/hydroxyisourate hydrolase domain"/>
    <property type="match status" value="1"/>
</dbReference>
<keyword evidence="1" id="KW-1133">Transmembrane helix</keyword>
<dbReference type="InterPro" id="IPR000895">
    <property type="entry name" value="Transthyretin/HIU_hydrolase"/>
</dbReference>
<dbReference type="PRINTS" id="PR00189">
    <property type="entry name" value="TRNSTHYRETIN"/>
</dbReference>
<evidence type="ECO:0000313" key="3">
    <source>
        <dbReference type="EMBL" id="AAW78980.1"/>
    </source>
</evidence>
<dbReference type="AlphaFoldDB" id="Q5EI17"/>
<keyword evidence="1" id="KW-0472">Membrane</keyword>
<reference evidence="3" key="1">
    <citation type="submission" date="2005-01" db="EMBL/GenBank/DDBJ databases">
        <title>Analysis of expressed sequence tags and cloning of full length cDNA from brain and spinal cord cDNA library in Gecko.</title>
        <authorList>
            <person name="Gu X."/>
            <person name="Ding F."/>
            <person name="Liu M."/>
            <person name="Liu Y."/>
            <person name="Tang X."/>
            <person name="Guan X."/>
        </authorList>
    </citation>
    <scope>NUCLEOTIDE SEQUENCE</scope>
    <source>
        <tissue evidence="3">Brain</tissue>
    </source>
</reference>
<dbReference type="SUPFAM" id="SSF49472">
    <property type="entry name" value="Transthyretin (synonym: prealbumin)"/>
    <property type="match status" value="1"/>
</dbReference>
<dbReference type="SMART" id="SM00095">
    <property type="entry name" value="TR_THY"/>
    <property type="match status" value="1"/>
</dbReference>
<dbReference type="InterPro" id="IPR036817">
    <property type="entry name" value="Transthyretin/HIU_hydrolase_sf"/>
</dbReference>
<name>Q5EI17_GEKJA</name>
<feature type="transmembrane region" description="Helical" evidence="1">
    <location>
        <begin position="74"/>
        <end position="101"/>
    </location>
</feature>
<evidence type="ECO:0000259" key="2">
    <source>
        <dbReference type="SMART" id="SM00095"/>
    </source>
</evidence>
<feature type="domain" description="Transthyretin/hydroxyisourate hydrolase" evidence="2">
    <location>
        <begin position="2"/>
        <end position="107"/>
    </location>
</feature>
<dbReference type="EMBL" id="AY880365">
    <property type="protein sequence ID" value="AAW78980.1"/>
    <property type="molecule type" value="mRNA"/>
</dbReference>
<organism evidence="3">
    <name type="scientific">Gekko japonicus</name>
    <name type="common">Schlegel's Japanese gecko</name>
    <dbReference type="NCBI Taxonomy" id="146911"/>
    <lineage>
        <taxon>Eukaryota</taxon>
        <taxon>Metazoa</taxon>
        <taxon>Chordata</taxon>
        <taxon>Craniata</taxon>
        <taxon>Vertebrata</taxon>
        <taxon>Euteleostomi</taxon>
        <taxon>Lepidosauria</taxon>
        <taxon>Squamata</taxon>
        <taxon>Bifurcata</taxon>
        <taxon>Gekkota</taxon>
        <taxon>Gekkonidae</taxon>
        <taxon>Gekkoninae</taxon>
        <taxon>Gekko</taxon>
    </lineage>
</organism>
<evidence type="ECO:0000256" key="1">
    <source>
        <dbReference type="SAM" id="Phobius"/>
    </source>
</evidence>
<protein>
    <submittedName>
        <fullName evidence="3">GekBS134P</fullName>
    </submittedName>
</protein>
<dbReference type="InterPro" id="IPR023416">
    <property type="entry name" value="Transthyretin/HIU_hydrolase_d"/>
</dbReference>
<proteinExistence type="evidence at transcript level"/>
<sequence>MQLEEAQSTSIMVRVFKKAEDGSWRDFANGKTNEFGEIHELTTDEQFVEGLYKVQFDIKRLLGRLLVFLHSMNLLMWFLLLTILVTVIYTIAALLIPLFLFSTDRCQ</sequence>
<accession>Q5EI17</accession>
<keyword evidence="1" id="KW-0812">Transmembrane</keyword>